<feature type="compositionally biased region" description="Basic and acidic residues" evidence="1">
    <location>
        <begin position="843"/>
        <end position="872"/>
    </location>
</feature>
<feature type="region of interest" description="Disordered" evidence="1">
    <location>
        <begin position="842"/>
        <end position="895"/>
    </location>
</feature>
<dbReference type="OrthoDB" id="2122982at2759"/>
<evidence type="ECO:0000259" key="2">
    <source>
        <dbReference type="PROSITE" id="PS50222"/>
    </source>
</evidence>
<evidence type="ECO:0000313" key="3">
    <source>
        <dbReference type="EMBL" id="PIL33864.1"/>
    </source>
</evidence>
<evidence type="ECO:0000256" key="1">
    <source>
        <dbReference type="SAM" id="MobiDB-lite"/>
    </source>
</evidence>
<dbReference type="STRING" id="1077348.A0A2G8SJA6"/>
<proteinExistence type="predicted"/>
<dbReference type="AlphaFoldDB" id="A0A2G8SJA6"/>
<gene>
    <name evidence="3" type="ORF">GSI_03570</name>
</gene>
<sequence>MQELVKQTAEDIKTCANAGDTYAKKKLLVKVIKGSIWDCTLKGFIDLFANRRKAFTFALALHVGAGVDDANRKLKEIDSKIDMVLDFFSKAVSPERQELAALVQKKGGAAAVMGDNDALEELLKFKPAAAAIGQAQARGRSGREGAERSSHPEGGDELAVVKQELFDTGSPELAIRKNLELFERKFKMQQRELAEEMRRMVHHEGDRVIEAVTSGPHDRIIDPRWPGHVKAHHFVLALRDYYRQQVDRKRKPANSGAAASRIADQDEWALQWININRLQAIAEAFDDDASGFITIAEVNSFTASRPKEWSLPHWIAYWAIGWQMTATKYRDKIAMLCAKMFAIRSQIHPANQHAVDRYLRTVWKKISTFNNSLVRTTQAESLQERFKSYVEAEEQRLREGLETVKYDIDAIDTLLLVTGPGRIEKNIFPLLWLLLHRDETFRLCRTTVIHKDELWDSAVTLLWVFDAVNRHDDLQSLFKQQNLDPGPQFKTFASKALNLWHDSKKFWSLDNLRTTKFLEVEYNDSKEDQNVDISKLLNYSSASDDLYPPRVEDSVTENDAAADEAIRLILGRWNASGFEVEDGQISPMMSFCFHASMDHKTFEASAPCATGTDYNVLGEYTTKDDGTVEYLITQTYAARISKTYWTVTLADDGDTLSGKWGYEKDDQPHTVIYKRIPPEVLIDRPHPREFAEDRARALWKFAVTAVRNQVRRKLFLFSWSYLKERRDLATADFERFSALDHRSTVGRRAGLLRAPGLQAAVRPCAFRFGNSDVSCDHCKKTIYGTRVACMECGSRFTLDFCDKPECMGCTIRSPILHYREIGKVLRNAKVGLERAKALLQKVETQKKQSKEAEKSARKQNDNDAGDGTKDGDAPTSLPKKKILPGRPDTTKSDSDSVDEVIALACLKCEAPVSQPCFDCIDCPPESKAFICSECEEKEGGFSHGEHHLANHNLVRCMEVKKEEESKSEDGTTERRLDALEHKLEGVTTQMEGLSSRMDGLTTRTVEGLTSQMERIEKLLQALPIMRAE</sequence>
<dbReference type="InterPro" id="IPR002048">
    <property type="entry name" value="EF_hand_dom"/>
</dbReference>
<comment type="caution">
    <text evidence="3">The sequence shown here is derived from an EMBL/GenBank/DDBJ whole genome shotgun (WGS) entry which is preliminary data.</text>
</comment>
<reference evidence="3 4" key="1">
    <citation type="journal article" date="2015" name="Sci. Rep.">
        <title>Chromosome-level genome map provides insights into diverse defense mechanisms in the medicinal fungus Ganoderma sinense.</title>
        <authorList>
            <person name="Zhu Y."/>
            <person name="Xu J."/>
            <person name="Sun C."/>
            <person name="Zhou S."/>
            <person name="Xu H."/>
            <person name="Nelson D.R."/>
            <person name="Qian J."/>
            <person name="Song J."/>
            <person name="Luo H."/>
            <person name="Xiang L."/>
            <person name="Li Y."/>
            <person name="Xu Z."/>
            <person name="Ji A."/>
            <person name="Wang L."/>
            <person name="Lu S."/>
            <person name="Hayward A."/>
            <person name="Sun W."/>
            <person name="Li X."/>
            <person name="Schwartz D.C."/>
            <person name="Wang Y."/>
            <person name="Chen S."/>
        </authorList>
    </citation>
    <scope>NUCLEOTIDE SEQUENCE [LARGE SCALE GENOMIC DNA]</scope>
    <source>
        <strain evidence="3 4">ZZ0214-1</strain>
    </source>
</reference>
<feature type="region of interest" description="Disordered" evidence="1">
    <location>
        <begin position="134"/>
        <end position="156"/>
    </location>
</feature>
<evidence type="ECO:0000313" key="4">
    <source>
        <dbReference type="Proteomes" id="UP000230002"/>
    </source>
</evidence>
<dbReference type="InterPro" id="IPR018247">
    <property type="entry name" value="EF_Hand_1_Ca_BS"/>
</dbReference>
<dbReference type="Gene3D" id="1.20.1270.70">
    <property type="entry name" value="Designed single chain three-helix bundle"/>
    <property type="match status" value="1"/>
</dbReference>
<feature type="domain" description="EF-hand" evidence="2">
    <location>
        <begin position="273"/>
        <end position="308"/>
    </location>
</feature>
<dbReference type="GO" id="GO:0005509">
    <property type="term" value="F:calcium ion binding"/>
    <property type="evidence" value="ECO:0007669"/>
    <property type="project" value="InterPro"/>
</dbReference>
<name>A0A2G8SJA6_9APHY</name>
<organism evidence="3 4">
    <name type="scientific">Ganoderma sinense ZZ0214-1</name>
    <dbReference type="NCBI Taxonomy" id="1077348"/>
    <lineage>
        <taxon>Eukaryota</taxon>
        <taxon>Fungi</taxon>
        <taxon>Dikarya</taxon>
        <taxon>Basidiomycota</taxon>
        <taxon>Agaricomycotina</taxon>
        <taxon>Agaricomycetes</taxon>
        <taxon>Polyporales</taxon>
        <taxon>Polyporaceae</taxon>
        <taxon>Ganoderma</taxon>
    </lineage>
</organism>
<keyword evidence="4" id="KW-1185">Reference proteome</keyword>
<dbReference type="PROSITE" id="PS00018">
    <property type="entry name" value="EF_HAND_1"/>
    <property type="match status" value="1"/>
</dbReference>
<accession>A0A2G8SJA6</accession>
<dbReference type="Proteomes" id="UP000230002">
    <property type="component" value="Unassembled WGS sequence"/>
</dbReference>
<protein>
    <recommendedName>
        <fullName evidence="2">EF-hand domain-containing protein</fullName>
    </recommendedName>
</protein>
<dbReference type="EMBL" id="AYKW01000006">
    <property type="protein sequence ID" value="PIL33864.1"/>
    <property type="molecule type" value="Genomic_DNA"/>
</dbReference>
<dbReference type="PROSITE" id="PS50222">
    <property type="entry name" value="EF_HAND_2"/>
    <property type="match status" value="1"/>
</dbReference>
<feature type="compositionally biased region" description="Basic and acidic residues" evidence="1">
    <location>
        <begin position="141"/>
        <end position="154"/>
    </location>
</feature>